<evidence type="ECO:0000313" key="4">
    <source>
        <dbReference type="Proteomes" id="UP000553632"/>
    </source>
</evidence>
<feature type="compositionally biased region" description="Polar residues" evidence="2">
    <location>
        <begin position="1"/>
        <end position="25"/>
    </location>
</feature>
<gene>
    <name evidence="3" type="ORF">FOZ63_007448</name>
</gene>
<feature type="non-terminal residue" evidence="3">
    <location>
        <position position="495"/>
    </location>
</feature>
<evidence type="ECO:0000256" key="1">
    <source>
        <dbReference type="SAM" id="Coils"/>
    </source>
</evidence>
<protein>
    <submittedName>
        <fullName evidence="3">Uncharacterized protein</fullName>
    </submittedName>
</protein>
<organism evidence="3 4">
    <name type="scientific">Perkinsus olseni</name>
    <name type="common">Perkinsus atlanticus</name>
    <dbReference type="NCBI Taxonomy" id="32597"/>
    <lineage>
        <taxon>Eukaryota</taxon>
        <taxon>Sar</taxon>
        <taxon>Alveolata</taxon>
        <taxon>Perkinsozoa</taxon>
        <taxon>Perkinsea</taxon>
        <taxon>Perkinsida</taxon>
        <taxon>Perkinsidae</taxon>
        <taxon>Perkinsus</taxon>
    </lineage>
</organism>
<feature type="compositionally biased region" description="Low complexity" evidence="2">
    <location>
        <begin position="166"/>
        <end position="180"/>
    </location>
</feature>
<feature type="region of interest" description="Disordered" evidence="2">
    <location>
        <begin position="1"/>
        <end position="26"/>
    </location>
</feature>
<feature type="region of interest" description="Disordered" evidence="2">
    <location>
        <begin position="457"/>
        <end position="495"/>
    </location>
</feature>
<keyword evidence="4" id="KW-1185">Reference proteome</keyword>
<dbReference type="AlphaFoldDB" id="A0A7J6RBI4"/>
<evidence type="ECO:0000256" key="2">
    <source>
        <dbReference type="SAM" id="MobiDB-lite"/>
    </source>
</evidence>
<reference evidence="3 4" key="1">
    <citation type="submission" date="2020-04" db="EMBL/GenBank/DDBJ databases">
        <title>Perkinsus olseni comparative genomics.</title>
        <authorList>
            <person name="Bogema D.R."/>
        </authorList>
    </citation>
    <scope>NUCLEOTIDE SEQUENCE [LARGE SCALE GENOMIC DNA]</scope>
    <source>
        <strain evidence="3 4">ATCC PRA-207</strain>
    </source>
</reference>
<feature type="compositionally biased region" description="Polar residues" evidence="2">
    <location>
        <begin position="462"/>
        <end position="477"/>
    </location>
</feature>
<feature type="region of interest" description="Disordered" evidence="2">
    <location>
        <begin position="114"/>
        <end position="191"/>
    </location>
</feature>
<evidence type="ECO:0000313" key="3">
    <source>
        <dbReference type="EMBL" id="KAF4717772.1"/>
    </source>
</evidence>
<feature type="coiled-coil region" evidence="1">
    <location>
        <begin position="74"/>
        <end position="101"/>
    </location>
</feature>
<proteinExistence type="predicted"/>
<keyword evidence="1" id="KW-0175">Coiled coil</keyword>
<comment type="caution">
    <text evidence="3">The sequence shown here is derived from an EMBL/GenBank/DDBJ whole genome shotgun (WGS) entry which is preliminary data.</text>
</comment>
<feature type="compositionally biased region" description="Low complexity" evidence="2">
    <location>
        <begin position="114"/>
        <end position="127"/>
    </location>
</feature>
<feature type="compositionally biased region" description="Basic and acidic residues" evidence="2">
    <location>
        <begin position="478"/>
        <end position="489"/>
    </location>
</feature>
<name>A0A7J6RBI4_PEROL</name>
<dbReference type="EMBL" id="JABANO010026874">
    <property type="protein sequence ID" value="KAF4717772.1"/>
    <property type="molecule type" value="Genomic_DNA"/>
</dbReference>
<dbReference type="Proteomes" id="UP000553632">
    <property type="component" value="Unassembled WGS sequence"/>
</dbReference>
<accession>A0A7J6RBI4</accession>
<sequence length="495" mass="55004">PGTVQTNMVTAGNNDPSADGSQRSIDYNKDEASIQKELTAKRMERGRLRGKLTRLRESIRNIHVGEDEDKPKELETLEIQESLLKDQLRRAELDVAKLEEDSLLILRAQAQASVRSRASSSVASSQRPFLSVDSNENEKSKGEGGDNDGSTYPLGKAKVTETTEQKAAVTTGKTGVATTGINDDELPVRRHPRGDVRSLESQLMECEEVRNCKVRNRGDGVSVGLVSKLVMPKCRTLVSLRSHLDVCEAILVEAGAGEFVTRGASPDAYFRPAEGLKITVVERLVETLGGSPDTQTLVESARDAVERSCWDWRVIRKHLLNRFARRSTLIARLNQELAALKYSGAKDIDRFLEVGERVFRLAEATSHDKSEHRRVVKRILNTLPERDRVDIIQEVKRLYREVSGSYTASLDKDWAGMFPFTTCIVGNDELDEEITLVDIIRDRFRTQESAGVCGDVDKIHQITGSPGKDTSSGQKQGRPSDKGSLEDWAKQYPSV</sequence>
<feature type="non-terminal residue" evidence="3">
    <location>
        <position position="1"/>
    </location>
</feature>